<dbReference type="AlphaFoldDB" id="A0A0K2VR28"/>
<evidence type="ECO:0000313" key="2">
    <source>
        <dbReference type="Proteomes" id="UP000182888"/>
    </source>
</evidence>
<proteinExistence type="predicted"/>
<sequence length="213" mass="22738">MASSKSGANRKSAALSGLAEVNGASTSNSFGFAEAYPRRWLCQKARISKHMPAWVIIVSVTIRGSNAAATAVAETGLAPAAAGVGYSLSKDAGGPQLADAQRTKNESGIGISGRPVAAGDRCVADDRRDVALEAPWKDVRAGAHAAEDGTDRHEPALEFHLRLVRAWRPILVGFQRLVKCSMQHDGCMPFVQRRQLACGHKVSSSKRQPHTWL</sequence>
<organism evidence="1 2">
    <name type="scientific">Mesorhizobium plurifarium</name>
    <dbReference type="NCBI Taxonomy" id="69974"/>
    <lineage>
        <taxon>Bacteria</taxon>
        <taxon>Pseudomonadati</taxon>
        <taxon>Pseudomonadota</taxon>
        <taxon>Alphaproteobacteria</taxon>
        <taxon>Hyphomicrobiales</taxon>
        <taxon>Phyllobacteriaceae</taxon>
        <taxon>Mesorhizobium</taxon>
    </lineage>
</organism>
<reference evidence="2" key="1">
    <citation type="submission" date="2014-08" db="EMBL/GenBank/DDBJ databases">
        <authorList>
            <person name="Edwards T."/>
        </authorList>
    </citation>
    <scope>NUCLEOTIDE SEQUENCE [LARGE SCALE GENOMIC DNA]</scope>
</reference>
<name>A0A0K2VR28_MESPL</name>
<evidence type="ECO:0000313" key="1">
    <source>
        <dbReference type="EMBL" id="CDX51044.1"/>
    </source>
</evidence>
<protein>
    <submittedName>
        <fullName evidence="1">Uncharacterized protein</fullName>
    </submittedName>
</protein>
<dbReference type="EMBL" id="CCND01000005">
    <property type="protein sequence ID" value="CDX51044.1"/>
    <property type="molecule type" value="Genomic_DNA"/>
</dbReference>
<accession>A0A0K2VR28</accession>
<dbReference type="Proteomes" id="UP000182888">
    <property type="component" value="Unassembled WGS sequence"/>
</dbReference>
<gene>
    <name evidence="1" type="ORF">MPL1032_130108</name>
</gene>